<evidence type="ECO:0008006" key="3">
    <source>
        <dbReference type="Google" id="ProtNLM"/>
    </source>
</evidence>
<proteinExistence type="predicted"/>
<evidence type="ECO:0000313" key="1">
    <source>
        <dbReference type="EMBL" id="BAY17992.1"/>
    </source>
</evidence>
<dbReference type="Proteomes" id="UP000218287">
    <property type="component" value="Chromosome"/>
</dbReference>
<reference evidence="1 2" key="1">
    <citation type="submission" date="2017-06" db="EMBL/GenBank/DDBJ databases">
        <title>Genome sequencing of cyanobaciteial culture collection at National Institute for Environmental Studies (NIES).</title>
        <authorList>
            <person name="Hirose Y."/>
            <person name="Shimura Y."/>
            <person name="Fujisawa T."/>
            <person name="Nakamura Y."/>
            <person name="Kawachi M."/>
        </authorList>
    </citation>
    <scope>NUCLEOTIDE SEQUENCE [LARGE SCALE GENOMIC DNA]</scope>
    <source>
        <strain evidence="1 2">NIES-21</strain>
    </source>
</reference>
<protein>
    <recommendedName>
        <fullName evidence="3">Glycosyltransferase family 1 protein</fullName>
    </recommendedName>
</protein>
<dbReference type="OrthoDB" id="503364at2"/>
<accession>A0A1Z4GKJ1</accession>
<sequence length="388" mass="45472">MNSEYLAKFSEKIYFYCDPREGVPEGDKFQHFLICFAEGLKELGIPFFSNVNYWQESSENDEYLFKHDPKITPDDCSVVVLQNNWYSIDIPLPDNLFHSDRKYITVYFDGEDSDKTYVEKPEFRQFDYIFRLHYNSKLNYGKNFHPWSYGLSNRILQELQEVPNFSQKQKQLLINFRHWKAGHPVRNLSCKEFIPRIQNILKIDNYIDSPDNLPDDSYHTLQWSRTGGRHYPNYYKRLKNSAACACFGGFFVPSFPSNPGNIINRTGKQILNMLKLKSNTIVQWDSWRFWESLAAGCVTFHLDFEKYGIALPVMPKNWQHYIGIDLDNVQATIDKIAKNPEILEEISTSGRLLALENYSPVPLAIRFLETISKNKTADNMSREIVEIK</sequence>
<dbReference type="AlphaFoldDB" id="A0A1Z4GKJ1"/>
<dbReference type="EMBL" id="AP018174">
    <property type="protein sequence ID" value="BAY17992.1"/>
    <property type="molecule type" value="Genomic_DNA"/>
</dbReference>
<name>A0A1Z4GKJ1_9CYAN</name>
<keyword evidence="2" id="KW-1185">Reference proteome</keyword>
<gene>
    <name evidence="1" type="ORF">NIES21_38350</name>
</gene>
<organism evidence="1 2">
    <name type="scientific">Anabaenopsis circularis NIES-21</name>
    <dbReference type="NCBI Taxonomy" id="1085406"/>
    <lineage>
        <taxon>Bacteria</taxon>
        <taxon>Bacillati</taxon>
        <taxon>Cyanobacteriota</taxon>
        <taxon>Cyanophyceae</taxon>
        <taxon>Nostocales</taxon>
        <taxon>Nodulariaceae</taxon>
        <taxon>Anabaenopsis</taxon>
    </lineage>
</organism>
<evidence type="ECO:0000313" key="2">
    <source>
        <dbReference type="Proteomes" id="UP000218287"/>
    </source>
</evidence>